<dbReference type="PANTHER" id="PTHR34978">
    <property type="entry name" value="POSSIBLE SENSOR-TRANSDUCER PROTEIN BLAR"/>
    <property type="match status" value="1"/>
</dbReference>
<feature type="transmembrane region" description="Helical" evidence="7">
    <location>
        <begin position="89"/>
        <end position="111"/>
    </location>
</feature>
<keyword evidence="7" id="KW-1133">Transmembrane helix</keyword>
<reference evidence="9 10" key="1">
    <citation type="submission" date="2024-10" db="EMBL/GenBank/DDBJ databases">
        <authorList>
            <person name="Topkara A.R."/>
            <person name="Saygin H."/>
        </authorList>
    </citation>
    <scope>NUCLEOTIDE SEQUENCE [LARGE SCALE GENOMIC DNA]</scope>
    <source>
        <strain evidence="9 10">M3C6</strain>
    </source>
</reference>
<evidence type="ECO:0000256" key="6">
    <source>
        <dbReference type="RuleBase" id="RU003983"/>
    </source>
</evidence>
<sequence length="317" mass="32661">MNVALILTAYAAVLGALGPWALRRAAWLDRAPRLAILAWQSLAVAVVGAATLAGLTLVVPASAFGADLAAFLNACVLMLRAAYATPHGALAVTAGLAVSATIVVRALYGVAAELAAARRERCRHLAVLDMVAHRDADLGALVLEHSAATAYCLPGRGGRIVLTTSALAALDERRLAAVLAHERAHLRGRHHLLVAIARGLKRAFPVIPLFAVAAEEISRLTELVADDAAVKRAGRLTVADALLTLADDRMTPAAALAASGRHTGRRVRRLLGGSRPLKAAVVVPASIFALGMMTAPVAVAAAPAVAAAGQNYCVVIT</sequence>
<comment type="caution">
    <text evidence="9">The sequence shown here is derived from an EMBL/GenBank/DDBJ whole genome shotgun (WGS) entry which is preliminary data.</text>
</comment>
<accession>A0ABW7AMR5</accession>
<keyword evidence="2" id="KW-0479">Metal-binding</keyword>
<protein>
    <submittedName>
        <fullName evidence="9">M56 family metallopeptidase</fullName>
    </submittedName>
</protein>
<keyword evidence="3 6" id="KW-0378">Hydrolase</keyword>
<name>A0ABW7AMR5_9ACTN</name>
<comment type="cofactor">
    <cofactor evidence="6">
        <name>Zn(2+)</name>
        <dbReference type="ChEBI" id="CHEBI:29105"/>
    </cofactor>
    <text evidence="6">Binds 1 zinc ion per subunit.</text>
</comment>
<proteinExistence type="inferred from homology"/>
<keyword evidence="7" id="KW-0812">Transmembrane</keyword>
<dbReference type="InterPro" id="IPR001915">
    <property type="entry name" value="Peptidase_M48"/>
</dbReference>
<evidence type="ECO:0000256" key="2">
    <source>
        <dbReference type="ARBA" id="ARBA00022723"/>
    </source>
</evidence>
<dbReference type="Proteomes" id="UP001603978">
    <property type="component" value="Unassembled WGS sequence"/>
</dbReference>
<evidence type="ECO:0000313" key="9">
    <source>
        <dbReference type="EMBL" id="MFG1708646.1"/>
    </source>
</evidence>
<evidence type="ECO:0000256" key="7">
    <source>
        <dbReference type="SAM" id="Phobius"/>
    </source>
</evidence>
<keyword evidence="7" id="KW-0472">Membrane</keyword>
<evidence type="ECO:0000256" key="1">
    <source>
        <dbReference type="ARBA" id="ARBA00022670"/>
    </source>
</evidence>
<evidence type="ECO:0000259" key="8">
    <source>
        <dbReference type="Pfam" id="PF01435"/>
    </source>
</evidence>
<evidence type="ECO:0000256" key="5">
    <source>
        <dbReference type="ARBA" id="ARBA00023049"/>
    </source>
</evidence>
<dbReference type="InterPro" id="IPR052173">
    <property type="entry name" value="Beta-lactam_resp_regulator"/>
</dbReference>
<dbReference type="CDD" id="cd07326">
    <property type="entry name" value="M56_BlaR1_MecR1_like"/>
    <property type="match status" value="1"/>
</dbReference>
<gene>
    <name evidence="9" type="ORF">ACFLIM_36145</name>
</gene>
<evidence type="ECO:0000256" key="3">
    <source>
        <dbReference type="ARBA" id="ARBA00022801"/>
    </source>
</evidence>
<feature type="transmembrane region" description="Helical" evidence="7">
    <location>
        <begin position="35"/>
        <end position="57"/>
    </location>
</feature>
<keyword evidence="10" id="KW-1185">Reference proteome</keyword>
<evidence type="ECO:0000256" key="4">
    <source>
        <dbReference type="ARBA" id="ARBA00022833"/>
    </source>
</evidence>
<dbReference type="RefSeq" id="WP_393172876.1">
    <property type="nucleotide sequence ID" value="NZ_JBICRM010000029.1"/>
</dbReference>
<dbReference type="Gene3D" id="3.30.2010.10">
    <property type="entry name" value="Metalloproteases ('zincins'), catalytic domain"/>
    <property type="match status" value="1"/>
</dbReference>
<dbReference type="EMBL" id="JBICRM010000029">
    <property type="protein sequence ID" value="MFG1708646.1"/>
    <property type="molecule type" value="Genomic_DNA"/>
</dbReference>
<evidence type="ECO:0000313" key="10">
    <source>
        <dbReference type="Proteomes" id="UP001603978"/>
    </source>
</evidence>
<keyword evidence="5 6" id="KW-0482">Metalloprotease</keyword>
<feature type="transmembrane region" description="Helical" evidence="7">
    <location>
        <begin position="279"/>
        <end position="302"/>
    </location>
</feature>
<dbReference type="PANTHER" id="PTHR34978:SF3">
    <property type="entry name" value="SLR0241 PROTEIN"/>
    <property type="match status" value="1"/>
</dbReference>
<dbReference type="Pfam" id="PF01435">
    <property type="entry name" value="Peptidase_M48"/>
    <property type="match status" value="1"/>
</dbReference>
<comment type="similarity">
    <text evidence="6">Belongs to the peptidase M48 family.</text>
</comment>
<feature type="domain" description="Peptidase M48" evidence="8">
    <location>
        <begin position="141"/>
        <end position="204"/>
    </location>
</feature>
<organism evidence="9 10">
    <name type="scientific">Nonomuraea marmarensis</name>
    <dbReference type="NCBI Taxonomy" id="3351344"/>
    <lineage>
        <taxon>Bacteria</taxon>
        <taxon>Bacillati</taxon>
        <taxon>Actinomycetota</taxon>
        <taxon>Actinomycetes</taxon>
        <taxon>Streptosporangiales</taxon>
        <taxon>Streptosporangiaceae</taxon>
        <taxon>Nonomuraea</taxon>
    </lineage>
</organism>
<keyword evidence="1 6" id="KW-0645">Protease</keyword>
<keyword evidence="4 6" id="KW-0862">Zinc</keyword>